<evidence type="ECO:0000313" key="3">
    <source>
        <dbReference type="Proteomes" id="UP000310121"/>
    </source>
</evidence>
<evidence type="ECO:0008006" key="4">
    <source>
        <dbReference type="Google" id="ProtNLM"/>
    </source>
</evidence>
<feature type="region of interest" description="Disordered" evidence="1">
    <location>
        <begin position="563"/>
        <end position="615"/>
    </location>
</feature>
<accession>A0A4S9VGU7</accession>
<evidence type="ECO:0000256" key="1">
    <source>
        <dbReference type="SAM" id="MobiDB-lite"/>
    </source>
</evidence>
<feature type="compositionally biased region" description="Acidic residues" evidence="1">
    <location>
        <begin position="582"/>
        <end position="607"/>
    </location>
</feature>
<evidence type="ECO:0000313" key="2">
    <source>
        <dbReference type="EMBL" id="THZ51153.1"/>
    </source>
</evidence>
<dbReference type="Proteomes" id="UP000310121">
    <property type="component" value="Unassembled WGS sequence"/>
</dbReference>
<gene>
    <name evidence="2" type="ORF">D6C90_01975</name>
</gene>
<comment type="caution">
    <text evidence="2">The sequence shown here is derived from an EMBL/GenBank/DDBJ whole genome shotgun (WGS) entry which is preliminary data.</text>
</comment>
<sequence length="615" mass="69896">MALEMTRHGLESLPDELKSHILSYLINPPPSWSWQKNTLDTGLTRSSDLADKPLKSMILVSKTWCRLVSPLLFAHLQLRLEDTDQTTPPLLAPRIKSISANFREWLFRDLGYPHDVRLPYRHVWQSASTEKAAKWTATLEQQLASLFAFLESPNNGSNSDNVQSLTIIATDELNDNGLDYIRDEVHCLIATDAFWNLLFEKLNPARVTVLAPPSKLACLLGCSMNMMDAWAFPGMAMQLVSVWREPRPVEVNDHRRSPSGFDYDMMHPVELVLEPNEYGRPAFSSFIYIRPWTHLAVNEGSFLEAYSTYEYFHKNPPGILASVGRAFRLEMDMWSVSYKAVFPFGNHIGSPLDRITYKGNSSNVRRLYVKIAPDPDDTILDDPAQVGKADITDCWREVESAYRFLTDPALRGEPDFTESGAVRELEMFGFGDSSISSIRETVASSMETAGWQEVTTNEWHSSRLLSRLSDYGNARADDKNFKQNEPGLTASDVKDIKKSLKRFAVKNTTLDHNDRRVAATPLINHMLEKYDFDTTETEWQRESLQQFARAACNSETRINKKRRERLLKQEASAQKAKTAAEEEKEDGDDGDKEERDVAEEQEGDFTEQAEVAETT</sequence>
<proteinExistence type="predicted"/>
<name>A0A4S9VGU7_AURPU</name>
<reference evidence="2 3" key="1">
    <citation type="submission" date="2018-10" db="EMBL/GenBank/DDBJ databases">
        <title>Fifty Aureobasidium pullulans genomes reveal a recombining polyextremotolerant generalist.</title>
        <authorList>
            <person name="Gostincar C."/>
            <person name="Turk M."/>
            <person name="Zajc J."/>
            <person name="Gunde-Cimerman N."/>
        </authorList>
    </citation>
    <scope>NUCLEOTIDE SEQUENCE [LARGE SCALE GENOMIC DNA]</scope>
    <source>
        <strain evidence="2 3">EXF-3844</strain>
    </source>
</reference>
<dbReference type="AlphaFoldDB" id="A0A4S9VGU7"/>
<dbReference type="EMBL" id="QZBN01000102">
    <property type="protein sequence ID" value="THZ51153.1"/>
    <property type="molecule type" value="Genomic_DNA"/>
</dbReference>
<organism evidence="2 3">
    <name type="scientific">Aureobasidium pullulans</name>
    <name type="common">Black yeast</name>
    <name type="synonym">Pullularia pullulans</name>
    <dbReference type="NCBI Taxonomy" id="5580"/>
    <lineage>
        <taxon>Eukaryota</taxon>
        <taxon>Fungi</taxon>
        <taxon>Dikarya</taxon>
        <taxon>Ascomycota</taxon>
        <taxon>Pezizomycotina</taxon>
        <taxon>Dothideomycetes</taxon>
        <taxon>Dothideomycetidae</taxon>
        <taxon>Dothideales</taxon>
        <taxon>Saccotheciaceae</taxon>
        <taxon>Aureobasidium</taxon>
    </lineage>
</organism>
<protein>
    <recommendedName>
        <fullName evidence="4">F-box domain-containing protein</fullName>
    </recommendedName>
</protein>